<dbReference type="Proteomes" id="UP000075359">
    <property type="component" value="Unassembled WGS sequence"/>
</dbReference>
<dbReference type="AlphaFoldDB" id="A0A151CG64"/>
<dbReference type="SUPFAM" id="SSF50037">
    <property type="entry name" value="C-terminal domain of transcriptional repressors"/>
    <property type="match status" value="1"/>
</dbReference>
<reference evidence="3 4" key="1">
    <citation type="submission" date="2015-11" db="EMBL/GenBank/DDBJ databases">
        <title>Draft genome of Sulfurovum riftiae 1812E, a member of the Epsilonproteobacteria isolated from the tube of the deep-sea hydrothermal vent tubewom Riftia pachyptila.</title>
        <authorList>
            <person name="Vetriani C."/>
            <person name="Giovannelli D."/>
        </authorList>
    </citation>
    <scope>NUCLEOTIDE SEQUENCE [LARGE SCALE GENOMIC DNA]</scope>
    <source>
        <strain evidence="3 4">1812E</strain>
    </source>
</reference>
<dbReference type="SMART" id="SM00899">
    <property type="entry name" value="FeoA"/>
    <property type="match status" value="1"/>
</dbReference>
<organism evidence="3 4">
    <name type="scientific">Sulfurovum riftiae</name>
    <dbReference type="NCBI Taxonomy" id="1630136"/>
    <lineage>
        <taxon>Bacteria</taxon>
        <taxon>Pseudomonadati</taxon>
        <taxon>Campylobacterota</taxon>
        <taxon>Epsilonproteobacteria</taxon>
        <taxon>Campylobacterales</taxon>
        <taxon>Sulfurovaceae</taxon>
        <taxon>Sulfurovum</taxon>
    </lineage>
</organism>
<protein>
    <submittedName>
        <fullName evidence="3">Iron transporter</fullName>
    </submittedName>
</protein>
<evidence type="ECO:0000313" key="4">
    <source>
        <dbReference type="Proteomes" id="UP000075359"/>
    </source>
</evidence>
<feature type="domain" description="Ferrous iron transporter FeoA-like" evidence="2">
    <location>
        <begin position="1"/>
        <end position="73"/>
    </location>
</feature>
<dbReference type="EMBL" id="LNKT01000023">
    <property type="protein sequence ID" value="KYJ86525.1"/>
    <property type="molecule type" value="Genomic_DNA"/>
</dbReference>
<evidence type="ECO:0000256" key="1">
    <source>
        <dbReference type="ARBA" id="ARBA00023004"/>
    </source>
</evidence>
<name>A0A151CG64_9BACT</name>
<sequence>MKLTELTKGDRAEIIRIHADKALKDRLTSFGVMRGEELTVKGCSIAKQTMEIEVGSTLIAVRADEAEKIEVEKL</sequence>
<dbReference type="GO" id="GO:0046914">
    <property type="term" value="F:transition metal ion binding"/>
    <property type="evidence" value="ECO:0007669"/>
    <property type="project" value="InterPro"/>
</dbReference>
<keyword evidence="4" id="KW-1185">Reference proteome</keyword>
<dbReference type="InterPro" id="IPR007167">
    <property type="entry name" value="Fe-transptr_FeoA-like"/>
</dbReference>
<dbReference type="RefSeq" id="WP_067330826.1">
    <property type="nucleotide sequence ID" value="NZ_LNKT01000023.1"/>
</dbReference>
<evidence type="ECO:0000259" key="2">
    <source>
        <dbReference type="SMART" id="SM00899"/>
    </source>
</evidence>
<comment type="caution">
    <text evidence="3">The sequence shown here is derived from an EMBL/GenBank/DDBJ whole genome shotgun (WGS) entry which is preliminary data.</text>
</comment>
<dbReference type="Pfam" id="PF04023">
    <property type="entry name" value="FeoA"/>
    <property type="match status" value="1"/>
</dbReference>
<keyword evidence="1" id="KW-0408">Iron</keyword>
<evidence type="ECO:0000313" key="3">
    <source>
        <dbReference type="EMBL" id="KYJ86525.1"/>
    </source>
</evidence>
<proteinExistence type="predicted"/>
<accession>A0A151CG64</accession>
<dbReference type="PANTHER" id="PTHR42954">
    <property type="entry name" value="FE(2+) TRANSPORT PROTEIN A"/>
    <property type="match status" value="1"/>
</dbReference>
<dbReference type="InterPro" id="IPR038157">
    <property type="entry name" value="FeoA_core_dom"/>
</dbReference>
<dbReference type="InterPro" id="IPR008988">
    <property type="entry name" value="Transcriptional_repressor_C"/>
</dbReference>
<dbReference type="OrthoDB" id="5340000at2"/>
<dbReference type="InterPro" id="IPR052713">
    <property type="entry name" value="FeoA"/>
</dbReference>
<dbReference type="STRING" id="1630136.AS592_06895"/>
<dbReference type="Gene3D" id="2.30.30.90">
    <property type="match status" value="1"/>
</dbReference>
<dbReference type="PANTHER" id="PTHR42954:SF2">
    <property type="entry name" value="FE(2+) TRANSPORT PROTEIN A"/>
    <property type="match status" value="1"/>
</dbReference>
<gene>
    <name evidence="3" type="ORF">AS592_06895</name>
</gene>